<evidence type="ECO:0000256" key="7">
    <source>
        <dbReference type="ARBA" id="ARBA00024631"/>
    </source>
</evidence>
<comment type="catalytic activity">
    <reaction evidence="9">
        <text>6-(alpha-D-glucosaminyl)-(1-octadecanoyl,2-(9Z)-octadecenoyl-sn-glycero-3-phospho)-1D-myo-inositol(in) = 6-(alpha-D-glucosaminyl)-(1-octadecanoyl,2-(9Z)-octadecenoyl-sn-glycero-3-phospho)-1D-myo-inositol(out)</text>
        <dbReference type="Rhea" id="RHEA:71495"/>
        <dbReference type="ChEBI" id="CHEBI:190691"/>
    </reaction>
</comment>
<evidence type="ECO:0000256" key="8">
    <source>
        <dbReference type="ARBA" id="ARBA00035895"/>
    </source>
</evidence>
<feature type="transmembrane region" description="Helical" evidence="16">
    <location>
        <begin position="468"/>
        <end position="489"/>
    </location>
</feature>
<comment type="similarity">
    <text evidence="2">Belongs to the CLPTM1 family.</text>
</comment>
<reference evidence="17" key="2">
    <citation type="submission" date="2020-05" db="UniProtKB">
        <authorList>
            <consortium name="EnsemblMetazoa"/>
        </authorList>
    </citation>
    <scope>IDENTIFICATION</scope>
    <source>
        <strain evidence="17">maculatus3</strain>
    </source>
</reference>
<evidence type="ECO:0000313" key="18">
    <source>
        <dbReference type="Proteomes" id="UP000075901"/>
    </source>
</evidence>
<evidence type="ECO:0000256" key="11">
    <source>
        <dbReference type="ARBA" id="ARBA00042320"/>
    </source>
</evidence>
<dbReference type="EnsemblMetazoa" id="AMAM013569-RA">
    <property type="protein sequence ID" value="AMAM013569-PA"/>
    <property type="gene ID" value="AMAM013569"/>
</dbReference>
<dbReference type="VEuPathDB" id="VectorBase:AMAM013569"/>
<dbReference type="Pfam" id="PF05602">
    <property type="entry name" value="CLPTM1"/>
    <property type="match status" value="1"/>
</dbReference>
<evidence type="ECO:0000313" key="17">
    <source>
        <dbReference type="EnsemblMetazoa" id="AMAM013569-PA"/>
    </source>
</evidence>
<dbReference type="Proteomes" id="UP000075901">
    <property type="component" value="Unassembled WGS sequence"/>
</dbReference>
<evidence type="ECO:0000256" key="16">
    <source>
        <dbReference type="SAM" id="Phobius"/>
    </source>
</evidence>
<dbReference type="InterPro" id="IPR008429">
    <property type="entry name" value="CLPTM1"/>
</dbReference>
<dbReference type="PANTHER" id="PTHR21347:SF0">
    <property type="entry name" value="LIPID SCRAMBLASE CLPTM1L"/>
    <property type="match status" value="1"/>
</dbReference>
<evidence type="ECO:0000256" key="5">
    <source>
        <dbReference type="ARBA" id="ARBA00023136"/>
    </source>
</evidence>
<evidence type="ECO:0000256" key="13">
    <source>
        <dbReference type="ARBA" id="ARBA00045827"/>
    </source>
</evidence>
<evidence type="ECO:0000256" key="10">
    <source>
        <dbReference type="ARBA" id="ARBA00040905"/>
    </source>
</evidence>
<feature type="transmembrane region" description="Helical" evidence="16">
    <location>
        <begin position="317"/>
        <end position="338"/>
    </location>
</feature>
<sequence length="596" mass="68340">MKLMSLSSICGIVFLCYILHSTYTLYMLFRAPQCTDTPCYQSQLTKGKFLQLSLYTSPLANPTNGNKVTKLGTVNPFDPFIELKKTYTIKLPKETRSNGTLYMFAVLTKGAKSLDWDTVRSQSTSVIKKFGLTHYMVPKTATINLLNDKVVPAGDALFAASSYFYGRTMPSDLIVNWTNYFPTTHFLQGATKRPNKSVNQKRIAHIRQNVFIHIITEPFSVSPRDVPAELARDIRITPDNLVMPIIRNDFAKEKLADLVEIDPNVAEASVTVHYAPSSVGKIKMLAQIERAMSDLTRLGFSEKDIDEVKSIFSDTNVYLLCGTIIISSVHLLIDFLSFKNDILFWKHKRHYAGLSLRSTLWRTFSHIIIFLYLLDEETSLLILIPTGIGTLIEVWKAKKILKLDVSLRQGIRFRSDESESDVPSDIKTQENNTLELDKEAMQYLSYLLYPLCVAGAIYSLLYLPHKSWYSWTISSMANGVYAFGFLFMLPQLFINYKLKSVAALPWRVFMYKSFNTFIDDVFAFIITMPTAHRFACFRDDVVFLVYLYQRWLYPVDKTRIDEDERALMGKEEDTADEKEHTKKLQKLDAKENKKDN</sequence>
<reference evidence="18" key="1">
    <citation type="submission" date="2013-09" db="EMBL/GenBank/DDBJ databases">
        <title>The Genome Sequence of Anopheles maculatus species B.</title>
        <authorList>
            <consortium name="The Broad Institute Genomics Platform"/>
            <person name="Neafsey D.E."/>
            <person name="Besansky N."/>
            <person name="Howell P."/>
            <person name="Walton C."/>
            <person name="Young S.K."/>
            <person name="Zeng Q."/>
            <person name="Gargeya S."/>
            <person name="Fitzgerald M."/>
            <person name="Haas B."/>
            <person name="Abouelleil A."/>
            <person name="Allen A.W."/>
            <person name="Alvarado L."/>
            <person name="Arachchi H.M."/>
            <person name="Berlin A.M."/>
            <person name="Chapman S.B."/>
            <person name="Gainer-Dewar J."/>
            <person name="Goldberg J."/>
            <person name="Griggs A."/>
            <person name="Gujja S."/>
            <person name="Hansen M."/>
            <person name="Howarth C."/>
            <person name="Imamovic A."/>
            <person name="Ireland A."/>
            <person name="Larimer J."/>
            <person name="McCowan C."/>
            <person name="Murphy C."/>
            <person name="Pearson M."/>
            <person name="Poon T.W."/>
            <person name="Priest M."/>
            <person name="Roberts A."/>
            <person name="Saif S."/>
            <person name="Shea T."/>
            <person name="Sisk P."/>
            <person name="Sykes S."/>
            <person name="Wortman J."/>
            <person name="Nusbaum C."/>
            <person name="Birren B."/>
        </authorList>
    </citation>
    <scope>NUCLEOTIDE SEQUENCE [LARGE SCALE GENOMIC DNA]</scope>
    <source>
        <strain evidence="18">maculatus3</strain>
    </source>
</reference>
<dbReference type="GO" id="GO:0016020">
    <property type="term" value="C:membrane"/>
    <property type="evidence" value="ECO:0007669"/>
    <property type="project" value="UniProtKB-SubCell"/>
</dbReference>
<comment type="function">
    <text evidence="13">Scramblase that mediates the translocation of glucosaminylphosphatidylinositol (alpha-D-GlcN-(1-6)-(1,2-diacyl-sn-glycero-3-phospho)-1D-myo-inositol, GlcN-PI) across the endoplasmic reticulum (ER) membrane, from the cytosolic leaflet to the luminal leaflet of the ER membrane, where it participates in the biosynthesis of glycosylphosphatidylinositol (GPI). GPI is a lipid glycoconjugate involved in post-translational modification of proteins. Can also translocate 1,2-diacyl-sn-glycero-3-phospho-(1D-myo-inositol) (phosphatidylinositol or PI), as well as several other phospholipids (1,2-diacyl-sn-glycero-3-phosphocholine, 1,2-diacyl-sn-glycero-3-phosphoethanolamine), and N-acetylglucosaminylphosphatidylinositol (GlcNAc-PI) in vitro.</text>
</comment>
<dbReference type="PANTHER" id="PTHR21347">
    <property type="entry name" value="CLEFT LIP AND PALATE ASSOCIATED TRANSMEMBRANE PROTEIN-RELATED"/>
    <property type="match status" value="1"/>
</dbReference>
<keyword evidence="3 16" id="KW-0812">Transmembrane</keyword>
<feature type="region of interest" description="Disordered" evidence="15">
    <location>
        <begin position="567"/>
        <end position="596"/>
    </location>
</feature>
<feature type="transmembrane region" description="Helical" evidence="16">
    <location>
        <begin position="443"/>
        <end position="462"/>
    </location>
</feature>
<proteinExistence type="inferred from homology"/>
<comment type="catalytic activity">
    <reaction evidence="7">
        <text>a 1,2-diacyl-sn-glycero-3-phosphocholine(in) = a 1,2-diacyl-sn-glycero-3-phosphocholine(out)</text>
        <dbReference type="Rhea" id="RHEA:38571"/>
        <dbReference type="ChEBI" id="CHEBI:57643"/>
    </reaction>
</comment>
<evidence type="ECO:0000256" key="1">
    <source>
        <dbReference type="ARBA" id="ARBA00004141"/>
    </source>
</evidence>
<comment type="catalytic activity">
    <reaction evidence="14">
        <text>a 6-(alpha-D-glucosaminyl)-1-(1,2-diacyl-sn-glycero-3-phospho)-1D-myo-inositol(in) = a 6-(alpha-D-glucosaminyl)-1-(1,2-diacyl-sn-glycero-3-phospho)-1D-myo-inositol(out)</text>
        <dbReference type="Rhea" id="RHEA:71491"/>
        <dbReference type="ChEBI" id="CHEBI:57997"/>
    </reaction>
</comment>
<evidence type="ECO:0000256" key="2">
    <source>
        <dbReference type="ARBA" id="ARBA00009310"/>
    </source>
</evidence>
<dbReference type="GO" id="GO:0012505">
    <property type="term" value="C:endomembrane system"/>
    <property type="evidence" value="ECO:0007669"/>
    <property type="project" value="TreeGrafter"/>
</dbReference>
<evidence type="ECO:0000256" key="3">
    <source>
        <dbReference type="ARBA" id="ARBA00022692"/>
    </source>
</evidence>
<accession>A0A182SUB3</accession>
<organism evidence="17 18">
    <name type="scientific">Anopheles maculatus</name>
    <dbReference type="NCBI Taxonomy" id="74869"/>
    <lineage>
        <taxon>Eukaryota</taxon>
        <taxon>Metazoa</taxon>
        <taxon>Ecdysozoa</taxon>
        <taxon>Arthropoda</taxon>
        <taxon>Hexapoda</taxon>
        <taxon>Insecta</taxon>
        <taxon>Pterygota</taxon>
        <taxon>Neoptera</taxon>
        <taxon>Endopterygota</taxon>
        <taxon>Diptera</taxon>
        <taxon>Nematocera</taxon>
        <taxon>Culicoidea</taxon>
        <taxon>Culicidae</taxon>
        <taxon>Anophelinae</taxon>
        <taxon>Anopheles</taxon>
        <taxon>Anopheles maculatus group</taxon>
    </lineage>
</organism>
<keyword evidence="5 16" id="KW-0472">Membrane</keyword>
<comment type="subcellular location">
    <subcellularLocation>
        <location evidence="1">Membrane</location>
        <topology evidence="1">Multi-pass membrane protein</topology>
    </subcellularLocation>
</comment>
<protein>
    <recommendedName>
        <fullName evidence="10">Lipid scramblase CLPTM1L</fullName>
    </recommendedName>
    <alternativeName>
        <fullName evidence="12">Cisplatin resistance-related protein 9</fullName>
    </alternativeName>
    <alternativeName>
        <fullName evidence="11">Cleft lip and palate transmembrane protein 1-like protein</fullName>
    </alternativeName>
</protein>
<keyword evidence="18" id="KW-1185">Reference proteome</keyword>
<comment type="catalytic activity">
    <reaction evidence="8">
        <text>a 1,2-diacyl-sn-glycero-3-phospho-(1D-myo-inositol)(in) = a 1,2-diacyl-sn-glycero-3-phospho-(1D-myo-inositol)(out)</text>
        <dbReference type="Rhea" id="RHEA:38691"/>
        <dbReference type="ChEBI" id="CHEBI:57880"/>
    </reaction>
</comment>
<keyword evidence="4 16" id="KW-1133">Transmembrane helix</keyword>
<evidence type="ECO:0000256" key="15">
    <source>
        <dbReference type="SAM" id="MobiDB-lite"/>
    </source>
</evidence>
<name>A0A182SUB3_9DIPT</name>
<evidence type="ECO:0000256" key="14">
    <source>
        <dbReference type="ARBA" id="ARBA00093208"/>
    </source>
</evidence>
<evidence type="ECO:0000256" key="6">
    <source>
        <dbReference type="ARBA" id="ARBA00024615"/>
    </source>
</evidence>
<evidence type="ECO:0000256" key="9">
    <source>
        <dbReference type="ARBA" id="ARBA00036810"/>
    </source>
</evidence>
<evidence type="ECO:0000256" key="12">
    <source>
        <dbReference type="ARBA" id="ARBA00043155"/>
    </source>
</evidence>
<dbReference type="AlphaFoldDB" id="A0A182SUB3"/>
<evidence type="ECO:0000256" key="4">
    <source>
        <dbReference type="ARBA" id="ARBA00022989"/>
    </source>
</evidence>
<comment type="catalytic activity">
    <reaction evidence="6">
        <text>a 1,2-diacyl-sn-glycero-3-phosphoethanolamine(in) = a 1,2-diacyl-sn-glycero-3-phosphoethanolamine(out)</text>
        <dbReference type="Rhea" id="RHEA:38895"/>
        <dbReference type="ChEBI" id="CHEBI:64612"/>
    </reaction>
</comment>